<dbReference type="EMBL" id="JADION010000031">
    <property type="protein sequence ID" value="MBF4102810.1"/>
    <property type="molecule type" value="Genomic_DNA"/>
</dbReference>
<organism evidence="1">
    <name type="scientific">Gallibacterium anatis</name>
    <dbReference type="NCBI Taxonomy" id="750"/>
    <lineage>
        <taxon>Bacteria</taxon>
        <taxon>Pseudomonadati</taxon>
        <taxon>Pseudomonadota</taxon>
        <taxon>Gammaproteobacteria</taxon>
        <taxon>Pasteurellales</taxon>
        <taxon>Pasteurellaceae</taxon>
        <taxon>Gallibacterium</taxon>
    </lineage>
</organism>
<comment type="caution">
    <text evidence="1">The sequence shown here is derived from an EMBL/GenBank/DDBJ whole genome shotgun (WGS) entry which is preliminary data.</text>
</comment>
<evidence type="ECO:0000313" key="1">
    <source>
        <dbReference type="EMBL" id="MBF4102810.1"/>
    </source>
</evidence>
<name>A0A930UWR4_9PAST</name>
<proteinExistence type="predicted"/>
<dbReference type="AlphaFoldDB" id="A0A930UWR4"/>
<accession>A0A930UWR4</accession>
<reference evidence="1" key="1">
    <citation type="submission" date="2020-11" db="EMBL/GenBank/DDBJ databases">
        <title>Gallibacterium anatis 1637, full genome, WGS.</title>
        <authorList>
            <person name="Laishevtcev A.I."/>
            <person name="Yakimova E.A."/>
            <person name="Petkovich D."/>
            <person name="Stepanova T.V."/>
            <person name="Kalendr R.S."/>
            <person name="Rubalsky E.O."/>
            <person name="Zulkarneev E.R."/>
            <person name="Aleshkin A.V."/>
        </authorList>
    </citation>
    <scope>NUCLEOTIDE SEQUENCE</scope>
    <source>
        <strain evidence="1">1637</strain>
    </source>
</reference>
<protein>
    <submittedName>
        <fullName evidence="1">Uncharacterized protein</fullName>
    </submittedName>
</protein>
<gene>
    <name evidence="1" type="ORF">INT80_10480</name>
</gene>
<sequence length="52" mass="5371">MIGSGSYASVTAALTAVNSMRHTLKHKADYTQGEAGLTVNVASNTHLTGAYC</sequence>